<sequence>MNEQTTLPKRASPQRRGVSRREVITSAVGALLGVVVILLVWFAVGRGNNATLPAIGEVNRPAPNLTLPTLDGGSLSLADLRGNVVLVNFWGTWCEPCKEETPALQAAYQRLQSEGLVIVGINLRRQETGDDAVRAFVQQYGVTYPIALDVDGEAARLFQISPIPVSYFIDPEGTIRYVRIGTLTTDDVAALFAQLR</sequence>
<evidence type="ECO:0000313" key="8">
    <source>
        <dbReference type="EMBL" id="ABU60460.1"/>
    </source>
</evidence>
<dbReference type="OrthoDB" id="25753at2"/>
<dbReference type="HOGENOM" id="CLU_042529_11_4_0"/>
<keyword evidence="6" id="KW-0472">Membrane</keyword>
<comment type="subcellular location">
    <subcellularLocation>
        <location evidence="1">Cell envelope</location>
    </subcellularLocation>
</comment>
<dbReference type="GO" id="GO:0030313">
    <property type="term" value="C:cell envelope"/>
    <property type="evidence" value="ECO:0007669"/>
    <property type="project" value="UniProtKB-SubCell"/>
</dbReference>
<feature type="transmembrane region" description="Helical" evidence="6">
    <location>
        <begin position="23"/>
        <end position="44"/>
    </location>
</feature>
<organism evidence="8 9">
    <name type="scientific">Roseiflexus castenholzii (strain DSM 13941 / HLO8)</name>
    <dbReference type="NCBI Taxonomy" id="383372"/>
    <lineage>
        <taxon>Bacteria</taxon>
        <taxon>Bacillati</taxon>
        <taxon>Chloroflexota</taxon>
        <taxon>Chloroflexia</taxon>
        <taxon>Chloroflexales</taxon>
        <taxon>Roseiflexineae</taxon>
        <taxon>Roseiflexaceae</taxon>
        <taxon>Roseiflexus</taxon>
    </lineage>
</organism>
<evidence type="ECO:0000256" key="5">
    <source>
        <dbReference type="ARBA" id="ARBA00023284"/>
    </source>
</evidence>
<dbReference type="Pfam" id="PF00578">
    <property type="entry name" value="AhpC-TSA"/>
    <property type="match status" value="1"/>
</dbReference>
<keyword evidence="6" id="KW-0812">Transmembrane</keyword>
<keyword evidence="3" id="KW-0735">Signal-anchor</keyword>
<dbReference type="eggNOG" id="COG0526">
    <property type="taxonomic scope" value="Bacteria"/>
</dbReference>
<keyword evidence="9" id="KW-1185">Reference proteome</keyword>
<dbReference type="InterPro" id="IPR050553">
    <property type="entry name" value="Thioredoxin_ResA/DsbE_sf"/>
</dbReference>
<evidence type="ECO:0000256" key="6">
    <source>
        <dbReference type="SAM" id="Phobius"/>
    </source>
</evidence>
<dbReference type="GO" id="GO:0016491">
    <property type="term" value="F:oxidoreductase activity"/>
    <property type="evidence" value="ECO:0007669"/>
    <property type="project" value="InterPro"/>
</dbReference>
<dbReference type="InterPro" id="IPR000866">
    <property type="entry name" value="AhpC/TSA"/>
</dbReference>
<dbReference type="PANTHER" id="PTHR42852:SF6">
    <property type="entry name" value="THIOL:DISULFIDE INTERCHANGE PROTEIN DSBE"/>
    <property type="match status" value="1"/>
</dbReference>
<dbReference type="RefSeq" id="WP_012122881.1">
    <property type="nucleotide sequence ID" value="NC_009767.1"/>
</dbReference>
<evidence type="ECO:0000256" key="2">
    <source>
        <dbReference type="ARBA" id="ARBA00022748"/>
    </source>
</evidence>
<reference evidence="8 9" key="1">
    <citation type="submission" date="2007-08" db="EMBL/GenBank/DDBJ databases">
        <title>Complete sequence of Roseiflexus castenholzii DSM 13941.</title>
        <authorList>
            <consortium name="US DOE Joint Genome Institute"/>
            <person name="Copeland A."/>
            <person name="Lucas S."/>
            <person name="Lapidus A."/>
            <person name="Barry K."/>
            <person name="Glavina del Rio T."/>
            <person name="Dalin E."/>
            <person name="Tice H."/>
            <person name="Pitluck S."/>
            <person name="Thompson L.S."/>
            <person name="Brettin T."/>
            <person name="Bruce D."/>
            <person name="Detter J.C."/>
            <person name="Han C."/>
            <person name="Tapia R."/>
            <person name="Schmutz J."/>
            <person name="Larimer F."/>
            <person name="Land M."/>
            <person name="Hauser L."/>
            <person name="Kyrpides N."/>
            <person name="Mikhailova N."/>
            <person name="Bryant D.A."/>
            <person name="Hanada S."/>
            <person name="Tsukatani Y."/>
            <person name="Richardson P."/>
        </authorList>
    </citation>
    <scope>NUCLEOTIDE SEQUENCE [LARGE SCALE GENOMIC DNA]</scope>
    <source>
        <strain evidence="9">DSM 13941 / HLO8</strain>
    </source>
</reference>
<dbReference type="CDD" id="cd02966">
    <property type="entry name" value="TlpA_like_family"/>
    <property type="match status" value="1"/>
</dbReference>
<evidence type="ECO:0000256" key="1">
    <source>
        <dbReference type="ARBA" id="ARBA00004196"/>
    </source>
</evidence>
<evidence type="ECO:0000313" key="9">
    <source>
        <dbReference type="Proteomes" id="UP000000263"/>
    </source>
</evidence>
<dbReference type="PANTHER" id="PTHR42852">
    <property type="entry name" value="THIOL:DISULFIDE INTERCHANGE PROTEIN DSBE"/>
    <property type="match status" value="1"/>
</dbReference>
<keyword evidence="2" id="KW-0201">Cytochrome c-type biogenesis</keyword>
<keyword evidence="4" id="KW-1015">Disulfide bond</keyword>
<protein>
    <submittedName>
        <fullName evidence="8">Alkyl hydroperoxide reductase/ Thiol specific antioxidant/ Mal allergen</fullName>
    </submittedName>
</protein>
<keyword evidence="6" id="KW-1133">Transmembrane helix</keyword>
<dbReference type="PROSITE" id="PS00194">
    <property type="entry name" value="THIOREDOXIN_1"/>
    <property type="match status" value="1"/>
</dbReference>
<dbReference type="Gene3D" id="3.40.30.10">
    <property type="entry name" value="Glutaredoxin"/>
    <property type="match status" value="1"/>
</dbReference>
<evidence type="ECO:0000256" key="4">
    <source>
        <dbReference type="ARBA" id="ARBA00023157"/>
    </source>
</evidence>
<dbReference type="GO" id="GO:0016209">
    <property type="term" value="F:antioxidant activity"/>
    <property type="evidence" value="ECO:0007669"/>
    <property type="project" value="InterPro"/>
</dbReference>
<evidence type="ECO:0000256" key="3">
    <source>
        <dbReference type="ARBA" id="ARBA00022968"/>
    </source>
</evidence>
<dbReference type="InterPro" id="IPR013766">
    <property type="entry name" value="Thioredoxin_domain"/>
</dbReference>
<dbReference type="KEGG" id="rca:Rcas_4444"/>
<dbReference type="InterPro" id="IPR017937">
    <property type="entry name" value="Thioredoxin_CS"/>
</dbReference>
<feature type="domain" description="Thioredoxin" evidence="7">
    <location>
        <begin position="56"/>
        <end position="196"/>
    </location>
</feature>
<keyword evidence="5" id="KW-0676">Redox-active center</keyword>
<proteinExistence type="predicted"/>
<dbReference type="SUPFAM" id="SSF52833">
    <property type="entry name" value="Thioredoxin-like"/>
    <property type="match status" value="1"/>
</dbReference>
<dbReference type="EMBL" id="CP000804">
    <property type="protein sequence ID" value="ABU60460.1"/>
    <property type="molecule type" value="Genomic_DNA"/>
</dbReference>
<dbReference type="GO" id="GO:0017004">
    <property type="term" value="P:cytochrome complex assembly"/>
    <property type="evidence" value="ECO:0007669"/>
    <property type="project" value="UniProtKB-KW"/>
</dbReference>
<dbReference type="Proteomes" id="UP000000263">
    <property type="component" value="Chromosome"/>
</dbReference>
<dbReference type="AlphaFoldDB" id="A7NSB4"/>
<evidence type="ECO:0000259" key="7">
    <source>
        <dbReference type="PROSITE" id="PS51352"/>
    </source>
</evidence>
<dbReference type="STRING" id="383372.Rcas_4444"/>
<dbReference type="InterPro" id="IPR036249">
    <property type="entry name" value="Thioredoxin-like_sf"/>
</dbReference>
<gene>
    <name evidence="8" type="ordered locus">Rcas_4444</name>
</gene>
<accession>A7NSB4</accession>
<name>A7NSB4_ROSCS</name>
<dbReference type="PROSITE" id="PS51352">
    <property type="entry name" value="THIOREDOXIN_2"/>
    <property type="match status" value="1"/>
</dbReference>